<dbReference type="Proteomes" id="UP001501591">
    <property type="component" value="Unassembled WGS sequence"/>
</dbReference>
<protein>
    <submittedName>
        <fullName evidence="1">VWA domain-containing protein</fullName>
    </submittedName>
</protein>
<evidence type="ECO:0000313" key="2">
    <source>
        <dbReference type="Proteomes" id="UP001501591"/>
    </source>
</evidence>
<dbReference type="PANTHER" id="PTHR39338:SF5">
    <property type="entry name" value="BLR6139 PROTEIN"/>
    <property type="match status" value="1"/>
</dbReference>
<dbReference type="PANTHER" id="PTHR39338">
    <property type="entry name" value="BLL5662 PROTEIN-RELATED"/>
    <property type="match status" value="1"/>
</dbReference>
<accession>A0ABP7NH89</accession>
<name>A0ABP7NH89_9MICO</name>
<sequence>MIAAVHALADELRRIRIPVATSDLIDASLALDAVDLCDREGVRESLAACLVKSHAHRDAYDLLFDLYFGPGTPGTDPALSLLKDEELRDFLLRSLHHGNRQMVRQIAGELIERHAKIVPGRAVAGTIYIMRTQRAVRAEELPADLLRLEELSPHDGVGRMALRAAEARADRAALDFERILQSEVRRRLVEDRGADAVAATLRNPLPEDTGFLTASGEVIDRMEGVLEPLGRALGFALATKQRAHAPRYLDIRATIRRSISTGGAPVELRFRASRPPKPKLVVLADISGSVASFAAFALQLTYALRSHFSSVRSFVFVDGLSEVTDLVSTASTIVETTRRINDERRGYGPEGHSDYGNALRLFAEDRLSTVDARTTVLILGDARNNYRDPRLDALDAIRQRAASVYFLNPEAKGLWNEGDSVADEYAEHCTGAFECRTIRELERFVSALA</sequence>
<gene>
    <name evidence="1" type="ORF">GCM10022383_26290</name>
</gene>
<comment type="caution">
    <text evidence="1">The sequence shown here is derived from an EMBL/GenBank/DDBJ whole genome shotgun (WGS) entry which is preliminary data.</text>
</comment>
<proteinExistence type="predicted"/>
<reference evidence="2" key="1">
    <citation type="journal article" date="2019" name="Int. J. Syst. Evol. Microbiol.">
        <title>The Global Catalogue of Microorganisms (GCM) 10K type strain sequencing project: providing services to taxonomists for standard genome sequencing and annotation.</title>
        <authorList>
            <consortium name="The Broad Institute Genomics Platform"/>
            <consortium name="The Broad Institute Genome Sequencing Center for Infectious Disease"/>
            <person name="Wu L."/>
            <person name="Ma J."/>
        </authorList>
    </citation>
    <scope>NUCLEOTIDE SEQUENCE [LARGE SCALE GENOMIC DNA]</scope>
    <source>
        <strain evidence="2">JCM 17024</strain>
    </source>
</reference>
<keyword evidence="2" id="KW-1185">Reference proteome</keyword>
<organism evidence="1 2">
    <name type="scientific">Microbacterium soli</name>
    <dbReference type="NCBI Taxonomy" id="446075"/>
    <lineage>
        <taxon>Bacteria</taxon>
        <taxon>Bacillati</taxon>
        <taxon>Actinomycetota</taxon>
        <taxon>Actinomycetes</taxon>
        <taxon>Micrococcales</taxon>
        <taxon>Microbacteriaceae</taxon>
        <taxon>Microbacterium</taxon>
    </lineage>
</organism>
<dbReference type="Pfam" id="PF05762">
    <property type="entry name" value="VWA_CoxE"/>
    <property type="match status" value="1"/>
</dbReference>
<dbReference type="EMBL" id="BAABCP010000002">
    <property type="protein sequence ID" value="GAA3947210.1"/>
    <property type="molecule type" value="Genomic_DNA"/>
</dbReference>
<dbReference type="InterPro" id="IPR008912">
    <property type="entry name" value="Uncharacterised_CoxE"/>
</dbReference>
<evidence type="ECO:0000313" key="1">
    <source>
        <dbReference type="EMBL" id="GAA3947210.1"/>
    </source>
</evidence>